<feature type="compositionally biased region" description="Low complexity" evidence="1">
    <location>
        <begin position="112"/>
        <end position="134"/>
    </location>
</feature>
<feature type="compositionally biased region" description="Basic and acidic residues" evidence="1">
    <location>
        <begin position="157"/>
        <end position="166"/>
    </location>
</feature>
<organism evidence="3 4">
    <name type="scientific">Pelobates cultripes</name>
    <name type="common">Western spadefoot toad</name>
    <dbReference type="NCBI Taxonomy" id="61616"/>
    <lineage>
        <taxon>Eukaryota</taxon>
        <taxon>Metazoa</taxon>
        <taxon>Chordata</taxon>
        <taxon>Craniata</taxon>
        <taxon>Vertebrata</taxon>
        <taxon>Euteleostomi</taxon>
        <taxon>Amphibia</taxon>
        <taxon>Batrachia</taxon>
        <taxon>Anura</taxon>
        <taxon>Pelobatoidea</taxon>
        <taxon>Pelobatidae</taxon>
        <taxon>Pelobates</taxon>
    </lineage>
</organism>
<feature type="compositionally biased region" description="Polar residues" evidence="1">
    <location>
        <begin position="252"/>
        <end position="263"/>
    </location>
</feature>
<dbReference type="EMBL" id="OW240915">
    <property type="protein sequence ID" value="CAH2283797.1"/>
    <property type="molecule type" value="Genomic_DNA"/>
</dbReference>
<feature type="region of interest" description="Disordered" evidence="1">
    <location>
        <begin position="111"/>
        <end position="140"/>
    </location>
</feature>
<feature type="domain" description="DM14" evidence="2">
    <location>
        <begin position="269"/>
        <end position="313"/>
    </location>
</feature>
<dbReference type="InterPro" id="IPR006608">
    <property type="entry name" value="CC2D1A/B_DM14"/>
</dbReference>
<gene>
    <name evidence="3" type="ORF">PECUL_23A048579</name>
</gene>
<keyword evidence="4" id="KW-1185">Reference proteome</keyword>
<feature type="compositionally biased region" description="Pro residues" evidence="1">
    <location>
        <begin position="224"/>
        <end position="240"/>
    </location>
</feature>
<feature type="compositionally biased region" description="Basic residues" evidence="1">
    <location>
        <begin position="1"/>
        <end position="11"/>
    </location>
</feature>
<feature type="region of interest" description="Disordered" evidence="1">
    <location>
        <begin position="174"/>
        <end position="267"/>
    </location>
</feature>
<reference evidence="3" key="1">
    <citation type="submission" date="2022-03" db="EMBL/GenBank/DDBJ databases">
        <authorList>
            <person name="Alioto T."/>
            <person name="Alioto T."/>
            <person name="Gomez Garrido J."/>
        </authorList>
    </citation>
    <scope>NUCLEOTIDE SEQUENCE</scope>
</reference>
<dbReference type="Proteomes" id="UP001295444">
    <property type="component" value="Chromosome 04"/>
</dbReference>
<sequence>MNGRRGARRGGKGPAPRGAPFLLDGLAADGDSDDDGSLEAELLALTGGRPVGNKEKPKGKTPLPMEHIEKMAALCMQDLDDEDDGEDLDDDEDLLAELDEVLGDDDKLTVVAPPSQAISHSSQSAPSSEGSMESTLTDRLAMYKDALSNAKQAGDGSKARRLERGVKTLEDLLRSVKKGRSVSPDDIPPPVAVGKSQNSPVTSPPAPVFTEPPNQPLSTSVNKPPSPAPTTIRVPPPVPVKPQSLPQLVTPVASSSPATQNPGTDGDKARVLERQREYKLAALHSKQQGDTEMASKYYRVAKVKKKFIKLKAIFKHFWATLKQRSVAPPILKVRDRRSEQRELRGSTLDTASVQRPIRPLVHRHELRASRGLSPKHRPHQQRENIWTLCFLSCERDVDFVRIRVHGFEMPVYTPV</sequence>
<feature type="region of interest" description="Disordered" evidence="1">
    <location>
        <begin position="1"/>
        <end position="65"/>
    </location>
</feature>
<evidence type="ECO:0000256" key="1">
    <source>
        <dbReference type="SAM" id="MobiDB-lite"/>
    </source>
</evidence>
<dbReference type="SMART" id="SM00685">
    <property type="entry name" value="DM14"/>
    <property type="match status" value="2"/>
</dbReference>
<feature type="region of interest" description="Disordered" evidence="1">
    <location>
        <begin position="147"/>
        <end position="166"/>
    </location>
</feature>
<dbReference type="PANTHER" id="PTHR13076">
    <property type="entry name" value="COILED-COIL AND C2 DOMAIN-CONTAINING PROTEIN 1-LIKE"/>
    <property type="match status" value="1"/>
</dbReference>
<feature type="compositionally biased region" description="Low complexity" evidence="1">
    <location>
        <begin position="14"/>
        <end position="29"/>
    </location>
</feature>
<proteinExistence type="predicted"/>
<feature type="domain" description="DM14" evidence="2">
    <location>
        <begin position="134"/>
        <end position="191"/>
    </location>
</feature>
<accession>A0AAD1RYF8</accession>
<protein>
    <submittedName>
        <fullName evidence="3">Coiled-coil and C2 domain-containing 1A</fullName>
    </submittedName>
</protein>
<dbReference type="AlphaFoldDB" id="A0AAD1RYF8"/>
<dbReference type="Pfam" id="PF21528">
    <property type="entry name" value="CC2D1A-B_DM14"/>
    <property type="match status" value="1"/>
</dbReference>
<name>A0AAD1RYF8_PELCU</name>
<evidence type="ECO:0000313" key="4">
    <source>
        <dbReference type="Proteomes" id="UP001295444"/>
    </source>
</evidence>
<evidence type="ECO:0000259" key="2">
    <source>
        <dbReference type="SMART" id="SM00685"/>
    </source>
</evidence>
<dbReference type="InterPro" id="IPR039725">
    <property type="entry name" value="CC2D1A/B"/>
</dbReference>
<evidence type="ECO:0000313" key="3">
    <source>
        <dbReference type="EMBL" id="CAH2283797.1"/>
    </source>
</evidence>
<dbReference type="PANTHER" id="PTHR13076:SF8">
    <property type="entry name" value="COILED-COIL AND C2 DOMAIN-CONTAINING PROTEIN 1A"/>
    <property type="match status" value="1"/>
</dbReference>
<dbReference type="GO" id="GO:0001227">
    <property type="term" value="F:DNA-binding transcription repressor activity, RNA polymerase II-specific"/>
    <property type="evidence" value="ECO:0007669"/>
    <property type="project" value="InterPro"/>
</dbReference>